<feature type="signal peptide" evidence="3">
    <location>
        <begin position="1"/>
        <end position="25"/>
    </location>
</feature>
<evidence type="ECO:0000256" key="2">
    <source>
        <dbReference type="ARBA" id="ARBA00022801"/>
    </source>
</evidence>
<evidence type="ECO:0000259" key="4">
    <source>
        <dbReference type="Pfam" id="PF00135"/>
    </source>
</evidence>
<keyword evidence="2 3" id="KW-0378">Hydrolase</keyword>
<evidence type="ECO:0000256" key="3">
    <source>
        <dbReference type="RuleBase" id="RU361235"/>
    </source>
</evidence>
<feature type="chain" id="PRO_5021043061" description="Carboxylic ester hydrolase" evidence="3">
    <location>
        <begin position="26"/>
        <end position="497"/>
    </location>
</feature>
<gene>
    <name evidence="5" type="ORF">CLV71_11852</name>
</gene>
<comment type="similarity">
    <text evidence="1 3">Belongs to the type-B carboxylesterase/lipase family.</text>
</comment>
<organism evidence="5 6">
    <name type="scientific">Actinophytocola oryzae</name>
    <dbReference type="NCBI Taxonomy" id="502181"/>
    <lineage>
        <taxon>Bacteria</taxon>
        <taxon>Bacillati</taxon>
        <taxon>Actinomycetota</taxon>
        <taxon>Actinomycetes</taxon>
        <taxon>Pseudonocardiales</taxon>
        <taxon>Pseudonocardiaceae</taxon>
    </lineage>
</organism>
<dbReference type="RefSeq" id="WP_133907389.1">
    <property type="nucleotide sequence ID" value="NZ_SOCP01000018.1"/>
</dbReference>
<protein>
    <recommendedName>
        <fullName evidence="3">Carboxylic ester hydrolase</fullName>
        <ecNumber evidence="3">3.1.1.-</ecNumber>
    </recommendedName>
</protein>
<dbReference type="GO" id="GO:0016787">
    <property type="term" value="F:hydrolase activity"/>
    <property type="evidence" value="ECO:0007669"/>
    <property type="project" value="UniProtKB-KW"/>
</dbReference>
<dbReference type="SUPFAM" id="SSF53474">
    <property type="entry name" value="alpha/beta-Hydrolases"/>
    <property type="match status" value="1"/>
</dbReference>
<name>A0A4R7V133_9PSEU</name>
<dbReference type="EMBL" id="SOCP01000018">
    <property type="protein sequence ID" value="TDV42182.1"/>
    <property type="molecule type" value="Genomic_DNA"/>
</dbReference>
<keyword evidence="3" id="KW-0732">Signal</keyword>
<keyword evidence="6" id="KW-1185">Reference proteome</keyword>
<evidence type="ECO:0000313" key="6">
    <source>
        <dbReference type="Proteomes" id="UP000294927"/>
    </source>
</evidence>
<dbReference type="Proteomes" id="UP000294927">
    <property type="component" value="Unassembled WGS sequence"/>
</dbReference>
<dbReference type="Gene3D" id="3.40.50.1820">
    <property type="entry name" value="alpha/beta hydrolase"/>
    <property type="match status" value="1"/>
</dbReference>
<dbReference type="InterPro" id="IPR050309">
    <property type="entry name" value="Type-B_Carboxylest/Lipase"/>
</dbReference>
<feature type="domain" description="Carboxylesterase type B" evidence="4">
    <location>
        <begin position="25"/>
        <end position="460"/>
    </location>
</feature>
<evidence type="ECO:0000313" key="5">
    <source>
        <dbReference type="EMBL" id="TDV42182.1"/>
    </source>
</evidence>
<accession>A0A4R7V133</accession>
<dbReference type="PROSITE" id="PS00122">
    <property type="entry name" value="CARBOXYLESTERASE_B_1"/>
    <property type="match status" value="1"/>
</dbReference>
<dbReference type="PANTHER" id="PTHR11559">
    <property type="entry name" value="CARBOXYLESTERASE"/>
    <property type="match status" value="1"/>
</dbReference>
<proteinExistence type="inferred from homology"/>
<dbReference type="InterPro" id="IPR002018">
    <property type="entry name" value="CarbesteraseB"/>
</dbReference>
<dbReference type="InterPro" id="IPR019826">
    <property type="entry name" value="Carboxylesterase_B_AS"/>
</dbReference>
<dbReference type="OrthoDB" id="4308422at2"/>
<dbReference type="Pfam" id="PF00135">
    <property type="entry name" value="COesterase"/>
    <property type="match status" value="1"/>
</dbReference>
<dbReference type="PROSITE" id="PS00941">
    <property type="entry name" value="CARBOXYLESTERASE_B_2"/>
    <property type="match status" value="1"/>
</dbReference>
<dbReference type="InterPro" id="IPR029058">
    <property type="entry name" value="AB_hydrolase_fold"/>
</dbReference>
<dbReference type="EC" id="3.1.1.-" evidence="3"/>
<comment type="caution">
    <text evidence="5">The sequence shown here is derived from an EMBL/GenBank/DDBJ whole genome shotgun (WGS) entry which is preliminary data.</text>
</comment>
<reference evidence="5 6" key="1">
    <citation type="submission" date="2019-03" db="EMBL/GenBank/DDBJ databases">
        <title>Genomic Encyclopedia of Archaeal and Bacterial Type Strains, Phase II (KMG-II): from individual species to whole genera.</title>
        <authorList>
            <person name="Goeker M."/>
        </authorList>
    </citation>
    <scope>NUCLEOTIDE SEQUENCE [LARGE SCALE GENOMIC DNA]</scope>
    <source>
        <strain evidence="5 6">DSM 45499</strain>
    </source>
</reference>
<dbReference type="InterPro" id="IPR019819">
    <property type="entry name" value="Carboxylesterase_B_CS"/>
</dbReference>
<evidence type="ECO:0000256" key="1">
    <source>
        <dbReference type="ARBA" id="ARBA00005964"/>
    </source>
</evidence>
<sequence length="497" mass="52124">MPPGVTLGAVALALTATLTGPAAHAPVVPTTDGLVRGVTTGGQERFLGIPYAAPPVGSLRWQPPRSPARWQGVRDADELGSPCAQNQGFFDPPSASEDCLYLNVLTPKVARDAPVMVWLHGGSLVNGSGGAYDPTKLVRDGVVVVTVNYRLGALGFLAHPAFSNGGPTGDYGLMDQQLALRWVSRNIGHFGGNPHNVTIFGESAGGLSVLSHLASPLSRGLFDRAIVQSGAYELTQKTQSAAEAQGEAFATAAGCPDQSAACLRDLPVETVLAHQSDGYTPNLDGRTLTRSIGDALVTGQFARVPVVNGTNRDEWRLFVAADELRGRPVTAENYVPMIGSLLGVPPQAANAIAAEYPLTAYAAPPLALGAVGTDAIFACPGLTVSRAAAKYVPTYAYEFNDENAPALLPPVSFPQGAAHAAELPYLFDLGAPAGLSPSQEKLASAMRRSWTSFADHATPLWPRFTDGRQLTQSLVPPHPQPETDFAAAHHCSFWAAL</sequence>
<dbReference type="AlphaFoldDB" id="A0A4R7V133"/>